<evidence type="ECO:0000256" key="1">
    <source>
        <dbReference type="ARBA" id="ARBA00008520"/>
    </source>
</evidence>
<dbReference type="PANTHER" id="PTHR30061">
    <property type="entry name" value="MALTOSE-BINDING PERIPLASMIC PROTEIN"/>
    <property type="match status" value="1"/>
</dbReference>
<dbReference type="Gene3D" id="3.40.190.10">
    <property type="entry name" value="Periplasmic binding protein-like II"/>
    <property type="match status" value="1"/>
</dbReference>
<dbReference type="Proteomes" id="UP000191448">
    <property type="component" value="Unassembled WGS sequence"/>
</dbReference>
<organism evidence="5 6">
    <name type="scientific">Clostridium thermobutyricum DSM 4928</name>
    <dbReference type="NCBI Taxonomy" id="1121339"/>
    <lineage>
        <taxon>Bacteria</taxon>
        <taxon>Bacillati</taxon>
        <taxon>Bacillota</taxon>
        <taxon>Clostridia</taxon>
        <taxon>Eubacteriales</taxon>
        <taxon>Clostridiaceae</taxon>
        <taxon>Clostridium</taxon>
    </lineage>
</organism>
<protein>
    <submittedName>
        <fullName evidence="5">Lactose-binding protein</fullName>
    </submittedName>
</protein>
<evidence type="ECO:0000256" key="3">
    <source>
        <dbReference type="ARBA" id="ARBA00022729"/>
    </source>
</evidence>
<name>A0A1V4SWR4_9CLOT</name>
<dbReference type="PANTHER" id="PTHR30061:SF50">
    <property type="entry name" value="MALTOSE_MALTODEXTRIN-BINDING PERIPLASMIC PROTEIN"/>
    <property type="match status" value="1"/>
</dbReference>
<keyword evidence="4" id="KW-1133">Transmembrane helix</keyword>
<keyword evidence="4" id="KW-0472">Membrane</keyword>
<keyword evidence="3" id="KW-0732">Signal</keyword>
<dbReference type="InterPro" id="IPR006059">
    <property type="entry name" value="SBP"/>
</dbReference>
<dbReference type="SUPFAM" id="SSF53850">
    <property type="entry name" value="Periplasmic binding protein-like II"/>
    <property type="match status" value="1"/>
</dbReference>
<dbReference type="Pfam" id="PF01547">
    <property type="entry name" value="SBP_bac_1"/>
    <property type="match status" value="1"/>
</dbReference>
<evidence type="ECO:0000256" key="4">
    <source>
        <dbReference type="SAM" id="Phobius"/>
    </source>
</evidence>
<evidence type="ECO:0000313" key="5">
    <source>
        <dbReference type="EMBL" id="OPX49013.1"/>
    </source>
</evidence>
<accession>A0A1V4SWR4</accession>
<dbReference type="GO" id="GO:0055052">
    <property type="term" value="C:ATP-binding cassette (ABC) transporter complex, substrate-binding subunit-containing"/>
    <property type="evidence" value="ECO:0007669"/>
    <property type="project" value="TreeGrafter"/>
</dbReference>
<comment type="similarity">
    <text evidence="1">Belongs to the bacterial solute-binding protein 1 family.</text>
</comment>
<reference evidence="5 6" key="1">
    <citation type="submission" date="2016-02" db="EMBL/GenBank/DDBJ databases">
        <title>Genome sequence of Clostridium thermobutyricum DSM 4928.</title>
        <authorList>
            <person name="Poehlein A."/>
            <person name="Daniel R."/>
        </authorList>
    </citation>
    <scope>NUCLEOTIDE SEQUENCE [LARGE SCALE GENOMIC DNA]</scope>
    <source>
        <strain evidence="5 6">DSM 4928</strain>
    </source>
</reference>
<keyword evidence="4" id="KW-0812">Transmembrane</keyword>
<feature type="transmembrane region" description="Helical" evidence="4">
    <location>
        <begin position="7"/>
        <end position="25"/>
    </location>
</feature>
<comment type="caution">
    <text evidence="5">The sequence shown here is derived from an EMBL/GenBank/DDBJ whole genome shotgun (WGS) entry which is preliminary data.</text>
</comment>
<proteinExistence type="inferred from homology"/>
<evidence type="ECO:0000313" key="6">
    <source>
        <dbReference type="Proteomes" id="UP000191448"/>
    </source>
</evidence>
<dbReference type="GO" id="GO:0042956">
    <property type="term" value="P:maltodextrin transmembrane transport"/>
    <property type="evidence" value="ECO:0007669"/>
    <property type="project" value="TreeGrafter"/>
</dbReference>
<sequence length="380" mass="42892">MREKIKILIAVVIIALISLGIISFVEKSQKPDLSGKLTIWTTNSNYKYMETVAENFEAKNKHVVIDIKNLDSKDYFNEVVKSYKEGKEPDIALLNGEQLNSLILKENIIPMSIGNVISTYNMNFSNSRVQSVYINGNYYGVPFTSTPLVLYVRNDLLNKYGYNNTDINTWSDAIRIGKDIYKKSNGKVRLINAVGQDYVDLVDLILMENMGSGNDEQDILKNTEDMLNTLKKENIIATEPNSEYAAKIGSIVQMKAIAETKEKCTWTANNPPALVVGGNKFYEAGGENLVSLNKEKENLSEAFISFVTNDTKTSLEYTLSGDVFSSYLYTYKNVAVENQIKNFSGKSPLIVMSNITEKAFEIQNYNEYLKLRNDIINNHK</sequence>
<evidence type="ECO:0000256" key="2">
    <source>
        <dbReference type="ARBA" id="ARBA00022448"/>
    </source>
</evidence>
<dbReference type="AlphaFoldDB" id="A0A1V4SWR4"/>
<keyword evidence="2" id="KW-0813">Transport</keyword>
<dbReference type="EMBL" id="LTAY01000026">
    <property type="protein sequence ID" value="OPX49013.1"/>
    <property type="molecule type" value="Genomic_DNA"/>
</dbReference>
<dbReference type="GO" id="GO:1901982">
    <property type="term" value="F:maltose binding"/>
    <property type="evidence" value="ECO:0007669"/>
    <property type="project" value="TreeGrafter"/>
</dbReference>
<gene>
    <name evidence="5" type="primary">lacE</name>
    <name evidence="5" type="ORF">CLTHE_07600</name>
</gene>
<dbReference type="GO" id="GO:0015768">
    <property type="term" value="P:maltose transport"/>
    <property type="evidence" value="ECO:0007669"/>
    <property type="project" value="TreeGrafter"/>
</dbReference>